<proteinExistence type="predicted"/>
<keyword evidence="3" id="KW-1185">Reference proteome</keyword>
<evidence type="ECO:0000256" key="1">
    <source>
        <dbReference type="SAM" id="Phobius"/>
    </source>
</evidence>
<comment type="caution">
    <text evidence="2">The sequence shown here is derived from an EMBL/GenBank/DDBJ whole genome shotgun (WGS) entry which is preliminary data.</text>
</comment>
<organism evidence="2 3">
    <name type="scientific">Kingdonia uniflora</name>
    <dbReference type="NCBI Taxonomy" id="39325"/>
    <lineage>
        <taxon>Eukaryota</taxon>
        <taxon>Viridiplantae</taxon>
        <taxon>Streptophyta</taxon>
        <taxon>Embryophyta</taxon>
        <taxon>Tracheophyta</taxon>
        <taxon>Spermatophyta</taxon>
        <taxon>Magnoliopsida</taxon>
        <taxon>Ranunculales</taxon>
        <taxon>Circaeasteraceae</taxon>
        <taxon>Kingdonia</taxon>
    </lineage>
</organism>
<dbReference type="AlphaFoldDB" id="A0A7J7LB81"/>
<evidence type="ECO:0000313" key="3">
    <source>
        <dbReference type="Proteomes" id="UP000541444"/>
    </source>
</evidence>
<dbReference type="EMBL" id="JACGCM010002432">
    <property type="protein sequence ID" value="KAF6139931.1"/>
    <property type="molecule type" value="Genomic_DNA"/>
</dbReference>
<keyword evidence="1" id="KW-1133">Transmembrane helix</keyword>
<gene>
    <name evidence="2" type="ORF">GIB67_028799</name>
</gene>
<sequence>MVAESESECGLGMRKLGLIVWGLRMVITVPTHLMMRIMFLLLKNMKEVMILKVLMWNWMISIVKRRMAE</sequence>
<protein>
    <submittedName>
        <fullName evidence="2">Uncharacterized protein</fullName>
    </submittedName>
</protein>
<keyword evidence="1" id="KW-0812">Transmembrane</keyword>
<keyword evidence="1" id="KW-0472">Membrane</keyword>
<dbReference type="Proteomes" id="UP000541444">
    <property type="component" value="Unassembled WGS sequence"/>
</dbReference>
<reference evidence="2 3" key="1">
    <citation type="journal article" date="2020" name="IScience">
        <title>Genome Sequencing of the Endangered Kingdonia uniflora (Circaeasteraceae, Ranunculales) Reveals Potential Mechanisms of Evolutionary Specialization.</title>
        <authorList>
            <person name="Sun Y."/>
            <person name="Deng T."/>
            <person name="Zhang A."/>
            <person name="Moore M.J."/>
            <person name="Landis J.B."/>
            <person name="Lin N."/>
            <person name="Zhang H."/>
            <person name="Zhang X."/>
            <person name="Huang J."/>
            <person name="Zhang X."/>
            <person name="Sun H."/>
            <person name="Wang H."/>
        </authorList>
    </citation>
    <scope>NUCLEOTIDE SEQUENCE [LARGE SCALE GENOMIC DNA]</scope>
    <source>
        <strain evidence="2">TB1705</strain>
        <tissue evidence="2">Leaf</tissue>
    </source>
</reference>
<accession>A0A7J7LB81</accession>
<name>A0A7J7LB81_9MAGN</name>
<evidence type="ECO:0000313" key="2">
    <source>
        <dbReference type="EMBL" id="KAF6139931.1"/>
    </source>
</evidence>
<feature type="transmembrane region" description="Helical" evidence="1">
    <location>
        <begin position="21"/>
        <end position="42"/>
    </location>
</feature>